<reference evidence="1 2" key="1">
    <citation type="submission" date="2018-08" db="EMBL/GenBank/DDBJ databases">
        <title>A genome reference for cultivated species of the human gut microbiota.</title>
        <authorList>
            <person name="Zou Y."/>
            <person name="Xue W."/>
            <person name="Luo G."/>
        </authorList>
    </citation>
    <scope>NUCLEOTIDE SEQUENCE [LARGE SCALE GENOMIC DNA]</scope>
    <source>
        <strain evidence="1 2">OM05-15BH</strain>
    </source>
</reference>
<evidence type="ECO:0000313" key="2">
    <source>
        <dbReference type="Proteomes" id="UP000260983"/>
    </source>
</evidence>
<comment type="caution">
    <text evidence="1">The sequence shown here is derived from an EMBL/GenBank/DDBJ whole genome shotgun (WGS) entry which is preliminary data.</text>
</comment>
<dbReference type="RefSeq" id="WP_117723682.1">
    <property type="nucleotide sequence ID" value="NZ_QSUL01000003.1"/>
</dbReference>
<dbReference type="EMBL" id="QSUL01000003">
    <property type="protein sequence ID" value="RGN38447.1"/>
    <property type="molecule type" value="Genomic_DNA"/>
</dbReference>
<sequence length="171" mass="20581">MSKAQLKKHLSALNKEQIIEVMLELYDARKEAKEYLEFYLNPNEDEKLEEYKRIIRDEFFPRRGEPKCRFNICRKAISDFKKLKPHPACLADLMLYYIENGCEMTSMYGDMWEQYYTTLETNFAKAMELIAQLGYTKQFSKRIERMLKSVEDCGWGFPDTLYDIYYEYKVD</sequence>
<proteinExistence type="predicted"/>
<protein>
    <submittedName>
        <fullName evidence="1">Uncharacterized protein</fullName>
    </submittedName>
</protein>
<dbReference type="InterPro" id="IPR046153">
    <property type="entry name" value="DUF6155"/>
</dbReference>
<evidence type="ECO:0000313" key="1">
    <source>
        <dbReference type="EMBL" id="RGN38447.1"/>
    </source>
</evidence>
<gene>
    <name evidence="1" type="ORF">DXB65_04605</name>
</gene>
<dbReference type="AlphaFoldDB" id="A0A3E5BLF0"/>
<dbReference type="Pfam" id="PF19652">
    <property type="entry name" value="DUF6155"/>
    <property type="match status" value="1"/>
</dbReference>
<accession>A0A3E5BLF0</accession>
<organism evidence="1 2">
    <name type="scientific">Bacteroides oleiciplenus</name>
    <dbReference type="NCBI Taxonomy" id="626931"/>
    <lineage>
        <taxon>Bacteria</taxon>
        <taxon>Pseudomonadati</taxon>
        <taxon>Bacteroidota</taxon>
        <taxon>Bacteroidia</taxon>
        <taxon>Bacteroidales</taxon>
        <taxon>Bacteroidaceae</taxon>
        <taxon>Bacteroides</taxon>
    </lineage>
</organism>
<dbReference type="Proteomes" id="UP000260983">
    <property type="component" value="Unassembled WGS sequence"/>
</dbReference>
<name>A0A3E5BLF0_9BACE</name>